<dbReference type="AlphaFoldDB" id="A0A835LED9"/>
<feature type="domain" description="F-box/LRR-repeat protein 15/At3g58940/PEG3-like LRR" evidence="1">
    <location>
        <begin position="39"/>
        <end position="152"/>
    </location>
</feature>
<keyword evidence="3" id="KW-1185">Reference proteome</keyword>
<dbReference type="SUPFAM" id="SSF52047">
    <property type="entry name" value="RNI-like"/>
    <property type="match status" value="1"/>
</dbReference>
<dbReference type="OrthoDB" id="1298252at2759"/>
<reference evidence="2 3" key="1">
    <citation type="submission" date="2020-10" db="EMBL/GenBank/DDBJ databases">
        <title>The Coptis chinensis genome and diversification of protoberbering-type alkaloids.</title>
        <authorList>
            <person name="Wang B."/>
            <person name="Shu S."/>
            <person name="Song C."/>
            <person name="Liu Y."/>
        </authorList>
    </citation>
    <scope>NUCLEOTIDE SEQUENCE [LARGE SCALE GENOMIC DNA]</scope>
    <source>
        <strain evidence="2">HL-2020</strain>
        <tissue evidence="2">Leaf</tissue>
    </source>
</reference>
<dbReference type="PANTHER" id="PTHR31900">
    <property type="entry name" value="F-BOX/RNI SUPERFAMILY PROTEIN-RELATED"/>
    <property type="match status" value="1"/>
</dbReference>
<organism evidence="2 3">
    <name type="scientific">Coptis chinensis</name>
    <dbReference type="NCBI Taxonomy" id="261450"/>
    <lineage>
        <taxon>Eukaryota</taxon>
        <taxon>Viridiplantae</taxon>
        <taxon>Streptophyta</taxon>
        <taxon>Embryophyta</taxon>
        <taxon>Tracheophyta</taxon>
        <taxon>Spermatophyta</taxon>
        <taxon>Magnoliopsida</taxon>
        <taxon>Ranunculales</taxon>
        <taxon>Ranunculaceae</taxon>
        <taxon>Coptidoideae</taxon>
        <taxon>Coptis</taxon>
    </lineage>
</organism>
<dbReference type="EMBL" id="JADFTS010000009">
    <property type="protein sequence ID" value="KAF9589387.1"/>
    <property type="molecule type" value="Genomic_DNA"/>
</dbReference>
<sequence length="265" mass="30549">MVKASFMNFVDRVLLLHDASSIHKFSLECGEAYDYTCVNAWISTVLRRNVQELILWVRAGYFVFPRCLFNCQSLATLKIDVGSHCSFRTPTSMCFPKLKVLKLKQVMFCGDLSVQQAFFSFPVLEEFYTHLFEWEKFNTVNISAPALKRLILDVFDDSDTVDDCEINIYAESLIYFELASQLAYWYNLHNLSSLVEARIDCRFGHNYDRISKLFGTICNVKVLHLSIPTITDLFELDTIGYLPTFASLTDLRVFVDSDDSDYDSI</sequence>
<name>A0A835LED9_9MAGN</name>
<accession>A0A835LED9</accession>
<proteinExistence type="predicted"/>
<evidence type="ECO:0000313" key="3">
    <source>
        <dbReference type="Proteomes" id="UP000631114"/>
    </source>
</evidence>
<evidence type="ECO:0000259" key="1">
    <source>
        <dbReference type="Pfam" id="PF24758"/>
    </source>
</evidence>
<evidence type="ECO:0000313" key="2">
    <source>
        <dbReference type="EMBL" id="KAF9589387.1"/>
    </source>
</evidence>
<dbReference type="Proteomes" id="UP000631114">
    <property type="component" value="Unassembled WGS sequence"/>
</dbReference>
<comment type="caution">
    <text evidence="2">The sequence shown here is derived from an EMBL/GenBank/DDBJ whole genome shotgun (WGS) entry which is preliminary data.</text>
</comment>
<gene>
    <name evidence="2" type="ORF">IFM89_023419</name>
</gene>
<dbReference type="InterPro" id="IPR055411">
    <property type="entry name" value="LRR_FXL15/At3g58940/PEG3-like"/>
</dbReference>
<protein>
    <recommendedName>
        <fullName evidence="1">F-box/LRR-repeat protein 15/At3g58940/PEG3-like LRR domain-containing protein</fullName>
    </recommendedName>
</protein>
<dbReference type="Pfam" id="PF24758">
    <property type="entry name" value="LRR_At5g56370"/>
    <property type="match status" value="1"/>
</dbReference>
<dbReference type="PANTHER" id="PTHR31900:SF30">
    <property type="entry name" value="SUPERFAMILY PROTEIN, PUTATIVE-RELATED"/>
    <property type="match status" value="1"/>
</dbReference>
<dbReference type="InterPro" id="IPR050232">
    <property type="entry name" value="FBL13/AtMIF1-like"/>
</dbReference>